<dbReference type="EMBL" id="JAHUTJ010041569">
    <property type="protein sequence ID" value="MED6280315.1"/>
    <property type="molecule type" value="Genomic_DNA"/>
</dbReference>
<feature type="domain" description="IGFBP N-terminal" evidence="3">
    <location>
        <begin position="17"/>
        <end position="90"/>
    </location>
</feature>
<keyword evidence="1" id="KW-0732">Signal</keyword>
<reference evidence="4 5" key="1">
    <citation type="submission" date="2021-06" db="EMBL/GenBank/DDBJ databases">
        <authorList>
            <person name="Palmer J.M."/>
        </authorList>
    </citation>
    <scope>NUCLEOTIDE SEQUENCE [LARGE SCALE GENOMIC DNA]</scope>
    <source>
        <strain evidence="4 5">CL_MEX2019</strain>
        <tissue evidence="4">Muscle</tissue>
    </source>
</reference>
<sequence>MPPATALTTPTTDPYNVTRYCKWPCECPKLAPKCPAGVSLLMDGCDCCKACARQVGEECNEADTCDYHKGLYCDYSSDKPRYEKGVCACKCHSLE</sequence>
<dbReference type="SMART" id="SM00121">
    <property type="entry name" value="IB"/>
    <property type="match status" value="1"/>
</dbReference>
<dbReference type="Pfam" id="PF00219">
    <property type="entry name" value="IGFBP"/>
    <property type="match status" value="1"/>
</dbReference>
<dbReference type="InterPro" id="IPR009030">
    <property type="entry name" value="Growth_fac_rcpt_cys_sf"/>
</dbReference>
<dbReference type="PROSITE" id="PS51323">
    <property type="entry name" value="IGFBP_N_2"/>
    <property type="match status" value="1"/>
</dbReference>
<gene>
    <name evidence="4" type="ORF">CHARACLAT_009531</name>
</gene>
<accession>A0ABU7E0S5</accession>
<dbReference type="InterPro" id="IPR000867">
    <property type="entry name" value="IGFBP-like"/>
</dbReference>
<evidence type="ECO:0000256" key="1">
    <source>
        <dbReference type="ARBA" id="ARBA00022729"/>
    </source>
</evidence>
<keyword evidence="5" id="KW-1185">Reference proteome</keyword>
<evidence type="ECO:0000313" key="5">
    <source>
        <dbReference type="Proteomes" id="UP001352852"/>
    </source>
</evidence>
<organism evidence="4 5">
    <name type="scientific">Characodon lateralis</name>
    <dbReference type="NCBI Taxonomy" id="208331"/>
    <lineage>
        <taxon>Eukaryota</taxon>
        <taxon>Metazoa</taxon>
        <taxon>Chordata</taxon>
        <taxon>Craniata</taxon>
        <taxon>Vertebrata</taxon>
        <taxon>Euteleostomi</taxon>
        <taxon>Actinopterygii</taxon>
        <taxon>Neopterygii</taxon>
        <taxon>Teleostei</taxon>
        <taxon>Neoteleostei</taxon>
        <taxon>Acanthomorphata</taxon>
        <taxon>Ovalentaria</taxon>
        <taxon>Atherinomorphae</taxon>
        <taxon>Cyprinodontiformes</taxon>
        <taxon>Goodeidae</taxon>
        <taxon>Characodon</taxon>
    </lineage>
</organism>
<protein>
    <recommendedName>
        <fullName evidence="3">IGFBP N-terminal domain-containing protein</fullName>
    </recommendedName>
</protein>
<evidence type="ECO:0000259" key="3">
    <source>
        <dbReference type="PROSITE" id="PS51323"/>
    </source>
</evidence>
<comment type="caution">
    <text evidence="4">The sequence shown here is derived from an EMBL/GenBank/DDBJ whole genome shotgun (WGS) entry which is preliminary data.</text>
</comment>
<dbReference type="PANTHER" id="PTHR11348">
    <property type="entry name" value="CONNECTIVE TISSUE GROWTH FACTOR-RELATED"/>
    <property type="match status" value="1"/>
</dbReference>
<keyword evidence="2" id="KW-1015">Disulfide bond</keyword>
<evidence type="ECO:0000313" key="4">
    <source>
        <dbReference type="EMBL" id="MED6280315.1"/>
    </source>
</evidence>
<dbReference type="Proteomes" id="UP001352852">
    <property type="component" value="Unassembled WGS sequence"/>
</dbReference>
<proteinExistence type="predicted"/>
<dbReference type="InterPro" id="IPR050941">
    <property type="entry name" value="CCN"/>
</dbReference>
<name>A0ABU7E0S5_9TELE</name>
<dbReference type="PANTHER" id="PTHR11348:SF4">
    <property type="entry name" value="CCN FAMILY MEMBER 4"/>
    <property type="match status" value="1"/>
</dbReference>
<dbReference type="SUPFAM" id="SSF57184">
    <property type="entry name" value="Growth factor receptor domain"/>
    <property type="match status" value="1"/>
</dbReference>
<evidence type="ECO:0000256" key="2">
    <source>
        <dbReference type="ARBA" id="ARBA00023157"/>
    </source>
</evidence>